<dbReference type="Pfam" id="PF05368">
    <property type="entry name" value="NmrA"/>
    <property type="match status" value="1"/>
</dbReference>
<dbReference type="RefSeq" id="WP_185040530.1">
    <property type="nucleotide sequence ID" value="NZ_BAABFG010000005.1"/>
</dbReference>
<dbReference type="Gene3D" id="3.40.50.720">
    <property type="entry name" value="NAD(P)-binding Rossmann-like Domain"/>
    <property type="match status" value="1"/>
</dbReference>
<dbReference type="InterPro" id="IPR052718">
    <property type="entry name" value="NmrA-type_oxidoreductase"/>
</dbReference>
<feature type="domain" description="NmrA-like" evidence="1">
    <location>
        <begin position="3"/>
        <end position="211"/>
    </location>
</feature>
<accession>A0A7W7GXF6</accession>
<dbReference type="Proteomes" id="UP000546162">
    <property type="component" value="Unassembled WGS sequence"/>
</dbReference>
<keyword evidence="3" id="KW-1185">Reference proteome</keyword>
<dbReference type="PANTHER" id="PTHR47129:SF1">
    <property type="entry name" value="NMRA-LIKE DOMAIN-CONTAINING PROTEIN"/>
    <property type="match status" value="1"/>
</dbReference>
<dbReference type="InterPro" id="IPR036291">
    <property type="entry name" value="NAD(P)-bd_dom_sf"/>
</dbReference>
<evidence type="ECO:0000313" key="2">
    <source>
        <dbReference type="EMBL" id="MBB4740078.1"/>
    </source>
</evidence>
<sequence>MSEQRVGVTGASGQLGGRVARRLSESGVPQRLLVRDVARAPDLPGATANVAPFHDRDTCREAMRGLRTVLMVSASETPDRVEQHRTFVDAAVDAGVEHLVYISFYGAAPDATFTLARDHWATEQHIQSQGLAATFLRDNLYADFLPMLAGEDRVIRGPAGDGRVAAVAQDDIADAAVAVLRDPAAHAGQTYSLTGPEALTLAEVATIIGARYQPETIEEAYASRESYGAPKWQLDAWVSTYTAIAAGELAGVTTHVADLTGRPPTSVATLLAGRD</sequence>
<dbReference type="AlphaFoldDB" id="A0A7W7GXF6"/>
<evidence type="ECO:0000259" key="1">
    <source>
        <dbReference type="Pfam" id="PF05368"/>
    </source>
</evidence>
<dbReference type="InterPro" id="IPR008030">
    <property type="entry name" value="NmrA-like"/>
</dbReference>
<comment type="caution">
    <text evidence="2">The sequence shown here is derived from an EMBL/GenBank/DDBJ whole genome shotgun (WGS) entry which is preliminary data.</text>
</comment>
<dbReference type="PANTHER" id="PTHR47129">
    <property type="entry name" value="QUINONE OXIDOREDUCTASE 2"/>
    <property type="match status" value="1"/>
</dbReference>
<gene>
    <name evidence="2" type="ORF">BJY16_003537</name>
</gene>
<reference evidence="2 3" key="1">
    <citation type="submission" date="2020-08" db="EMBL/GenBank/DDBJ databases">
        <title>Sequencing the genomes of 1000 actinobacteria strains.</title>
        <authorList>
            <person name="Klenk H.-P."/>
        </authorList>
    </citation>
    <scope>NUCLEOTIDE SEQUENCE [LARGE SCALE GENOMIC DNA]</scope>
    <source>
        <strain evidence="2 3">DSM 45809</strain>
    </source>
</reference>
<evidence type="ECO:0000313" key="3">
    <source>
        <dbReference type="Proteomes" id="UP000546162"/>
    </source>
</evidence>
<proteinExistence type="predicted"/>
<dbReference type="EMBL" id="JACHNB010000001">
    <property type="protein sequence ID" value="MBB4740078.1"/>
    <property type="molecule type" value="Genomic_DNA"/>
</dbReference>
<dbReference type="Gene3D" id="3.90.25.10">
    <property type="entry name" value="UDP-galactose 4-epimerase, domain 1"/>
    <property type="match status" value="1"/>
</dbReference>
<organism evidence="2 3">
    <name type="scientific">Actinoplanes octamycinicus</name>
    <dbReference type="NCBI Taxonomy" id="135948"/>
    <lineage>
        <taxon>Bacteria</taxon>
        <taxon>Bacillati</taxon>
        <taxon>Actinomycetota</taxon>
        <taxon>Actinomycetes</taxon>
        <taxon>Micromonosporales</taxon>
        <taxon>Micromonosporaceae</taxon>
        <taxon>Actinoplanes</taxon>
    </lineage>
</organism>
<dbReference type="SUPFAM" id="SSF51735">
    <property type="entry name" value="NAD(P)-binding Rossmann-fold domains"/>
    <property type="match status" value="1"/>
</dbReference>
<name>A0A7W7GXF6_9ACTN</name>
<dbReference type="CDD" id="cd05269">
    <property type="entry name" value="TMR_SDR_a"/>
    <property type="match status" value="1"/>
</dbReference>
<protein>
    <submittedName>
        <fullName evidence="2">Uncharacterized protein YbjT (DUF2867 family)</fullName>
    </submittedName>
</protein>